<feature type="region of interest" description="Disordered" evidence="1">
    <location>
        <begin position="123"/>
        <end position="216"/>
    </location>
</feature>
<gene>
    <name evidence="2" type="ORF">SAMN05421874_11641</name>
</gene>
<protein>
    <submittedName>
        <fullName evidence="2">Uncharacterized protein</fullName>
    </submittedName>
</protein>
<dbReference type="Proteomes" id="UP000198683">
    <property type="component" value="Unassembled WGS sequence"/>
</dbReference>
<sequence length="342" mass="34352">MPPNVTQAGEAALSTAVRTGPIQTTGINSGDSPIDITATDTGLAATGIASDTDLGSTIMRDLSATDRTQTNTSVNATQGTAADISGDTRVHAVATGTAATLATSRSASPGVLSFCWIGPGDESAGALTPERQPGTTLSPLTPEEPPGTTTLTPGEPGTTTSALTPEELPGTTTFTPGEPGTTTSALTPEELPATTTLTPGEPGTATSAPSPEEPSGAAINALTRRLPGAVAGTPGSQEQPTTGTSTRRGLRRGRAQGPAGLSGRTGPPRARDTAVPGSRLVGRRPVHPGAPPFRPRAPAAVDARSWPLVHSAHDRPARSDDGRAEAELRYGGAEPVPPRCAP</sequence>
<organism evidence="2 3">
    <name type="scientific">Nonomuraea maritima</name>
    <dbReference type="NCBI Taxonomy" id="683260"/>
    <lineage>
        <taxon>Bacteria</taxon>
        <taxon>Bacillati</taxon>
        <taxon>Actinomycetota</taxon>
        <taxon>Actinomycetes</taxon>
        <taxon>Streptosporangiales</taxon>
        <taxon>Streptosporangiaceae</taxon>
        <taxon>Nonomuraea</taxon>
    </lineage>
</organism>
<name>A0A1G9HHA5_9ACTN</name>
<evidence type="ECO:0000313" key="2">
    <source>
        <dbReference type="EMBL" id="SDL12269.1"/>
    </source>
</evidence>
<accession>A0A1G9HHA5</accession>
<evidence type="ECO:0000256" key="1">
    <source>
        <dbReference type="SAM" id="MobiDB-lite"/>
    </source>
</evidence>
<reference evidence="2 3" key="1">
    <citation type="submission" date="2016-10" db="EMBL/GenBank/DDBJ databases">
        <authorList>
            <person name="de Groot N.N."/>
        </authorList>
    </citation>
    <scope>NUCLEOTIDE SEQUENCE [LARGE SCALE GENOMIC DNA]</scope>
    <source>
        <strain evidence="2 3">CGMCC 4.5681</strain>
    </source>
</reference>
<dbReference type="EMBL" id="FNFB01000016">
    <property type="protein sequence ID" value="SDL12269.1"/>
    <property type="molecule type" value="Genomic_DNA"/>
</dbReference>
<feature type="compositionally biased region" description="Basic and acidic residues" evidence="1">
    <location>
        <begin position="311"/>
        <end position="328"/>
    </location>
</feature>
<feature type="region of interest" description="Disordered" evidence="1">
    <location>
        <begin position="228"/>
        <end position="342"/>
    </location>
</feature>
<feature type="compositionally biased region" description="Low complexity" evidence="1">
    <location>
        <begin position="133"/>
        <end position="206"/>
    </location>
</feature>
<evidence type="ECO:0000313" key="3">
    <source>
        <dbReference type="Proteomes" id="UP000198683"/>
    </source>
</evidence>
<dbReference type="STRING" id="683260.SAMN05421874_11641"/>
<keyword evidence="3" id="KW-1185">Reference proteome</keyword>
<proteinExistence type="predicted"/>
<dbReference type="RefSeq" id="WP_090769180.1">
    <property type="nucleotide sequence ID" value="NZ_FNFB01000016.1"/>
</dbReference>
<dbReference type="AlphaFoldDB" id="A0A1G9HHA5"/>